<gene>
    <name evidence="2" type="ORF">M422DRAFT_270705</name>
</gene>
<reference evidence="2 3" key="1">
    <citation type="submission" date="2014-06" db="EMBL/GenBank/DDBJ databases">
        <title>Evolutionary Origins and Diversification of the Mycorrhizal Mutualists.</title>
        <authorList>
            <consortium name="DOE Joint Genome Institute"/>
            <consortium name="Mycorrhizal Genomics Consortium"/>
            <person name="Kohler A."/>
            <person name="Kuo A."/>
            <person name="Nagy L.G."/>
            <person name="Floudas D."/>
            <person name="Copeland A."/>
            <person name="Barry K.W."/>
            <person name="Cichocki N."/>
            <person name="Veneault-Fourrey C."/>
            <person name="LaButti K."/>
            <person name="Lindquist E.A."/>
            <person name="Lipzen A."/>
            <person name="Lundell T."/>
            <person name="Morin E."/>
            <person name="Murat C."/>
            <person name="Riley R."/>
            <person name="Ohm R."/>
            <person name="Sun H."/>
            <person name="Tunlid A."/>
            <person name="Henrissat B."/>
            <person name="Grigoriev I.V."/>
            <person name="Hibbett D.S."/>
            <person name="Martin F."/>
        </authorList>
    </citation>
    <scope>NUCLEOTIDE SEQUENCE [LARGE SCALE GENOMIC DNA]</scope>
    <source>
        <strain evidence="2 3">SS14</strain>
    </source>
</reference>
<proteinExistence type="predicted"/>
<accession>A0A0C9US79</accession>
<dbReference type="AlphaFoldDB" id="A0A0C9US79"/>
<dbReference type="HOGENOM" id="CLU_1928941_0_0_1"/>
<name>A0A0C9US79_SPHS4</name>
<sequence>MPCASSTVVIGHGGPIDIPRLEAILAKWAKSTAVDLHIQCHDASQPDFVTHDDSKKNRLEHLAKLLIFRSQIKIFNKSKISAKILKALLVRLVDGEEKHPDKAPTTQSIGSTIEGLPKSKGAAVQSSAFDV</sequence>
<evidence type="ECO:0000313" key="2">
    <source>
        <dbReference type="EMBL" id="KIJ28070.1"/>
    </source>
</evidence>
<evidence type="ECO:0000256" key="1">
    <source>
        <dbReference type="SAM" id="MobiDB-lite"/>
    </source>
</evidence>
<feature type="region of interest" description="Disordered" evidence="1">
    <location>
        <begin position="96"/>
        <end position="131"/>
    </location>
</feature>
<dbReference type="EMBL" id="KN837316">
    <property type="protein sequence ID" value="KIJ28070.1"/>
    <property type="molecule type" value="Genomic_DNA"/>
</dbReference>
<organism evidence="2 3">
    <name type="scientific">Sphaerobolus stellatus (strain SS14)</name>
    <dbReference type="NCBI Taxonomy" id="990650"/>
    <lineage>
        <taxon>Eukaryota</taxon>
        <taxon>Fungi</taxon>
        <taxon>Dikarya</taxon>
        <taxon>Basidiomycota</taxon>
        <taxon>Agaricomycotina</taxon>
        <taxon>Agaricomycetes</taxon>
        <taxon>Phallomycetidae</taxon>
        <taxon>Geastrales</taxon>
        <taxon>Sphaerobolaceae</taxon>
        <taxon>Sphaerobolus</taxon>
    </lineage>
</organism>
<protein>
    <submittedName>
        <fullName evidence="2">Uncharacterized protein</fullName>
    </submittedName>
</protein>
<keyword evidence="3" id="KW-1185">Reference proteome</keyword>
<dbReference type="Proteomes" id="UP000054279">
    <property type="component" value="Unassembled WGS sequence"/>
</dbReference>
<evidence type="ECO:0000313" key="3">
    <source>
        <dbReference type="Proteomes" id="UP000054279"/>
    </source>
</evidence>